<keyword evidence="15" id="KW-0812">Transmembrane</keyword>
<evidence type="ECO:0000256" key="30">
    <source>
        <dbReference type="ARBA" id="ARBA00032188"/>
    </source>
</evidence>
<dbReference type="GO" id="GO:0005901">
    <property type="term" value="C:caveola"/>
    <property type="evidence" value="ECO:0007669"/>
    <property type="project" value="TreeGrafter"/>
</dbReference>
<dbReference type="AlphaFoldDB" id="A0AAV7BWP4"/>
<evidence type="ECO:0000256" key="25">
    <source>
        <dbReference type="ARBA" id="ARBA00023180"/>
    </source>
</evidence>
<evidence type="ECO:0000256" key="14">
    <source>
        <dbReference type="ARBA" id="ARBA00022499"/>
    </source>
</evidence>
<keyword evidence="17" id="KW-0130">Cell adhesion</keyword>
<dbReference type="EMBL" id="WNYA01000004">
    <property type="protein sequence ID" value="KAG8577089.1"/>
    <property type="molecule type" value="Genomic_DNA"/>
</dbReference>
<feature type="disulfide bond" evidence="32">
    <location>
        <begin position="120"/>
        <end position="188"/>
    </location>
</feature>
<keyword evidence="26" id="KW-0449">Lipoprotein</keyword>
<dbReference type="InterPro" id="IPR002159">
    <property type="entry name" value="CD36_fam"/>
</dbReference>
<evidence type="ECO:0000256" key="31">
    <source>
        <dbReference type="ARBA" id="ARBA00032780"/>
    </source>
</evidence>
<keyword evidence="12" id="KW-0813">Transport</keyword>
<dbReference type="GO" id="GO:0042953">
    <property type="term" value="P:lipoprotein transport"/>
    <property type="evidence" value="ECO:0007669"/>
    <property type="project" value="TreeGrafter"/>
</dbReference>
<evidence type="ECO:0000256" key="20">
    <source>
        <dbReference type="ARBA" id="ARBA00023055"/>
    </source>
</evidence>
<comment type="catalytic activity">
    <reaction evidence="1">
        <text>(9Z,12Z)-octadecadienoate(out) = (9Z,12Z)-octadecadienoate(in)</text>
        <dbReference type="Rhea" id="RHEA:45264"/>
        <dbReference type="ChEBI" id="CHEBI:30245"/>
    </reaction>
    <physiologicalReaction direction="left-to-right" evidence="1">
        <dbReference type="Rhea" id="RHEA:45265"/>
    </physiologicalReaction>
</comment>
<evidence type="ECO:0000256" key="7">
    <source>
        <dbReference type="ARBA" id="ARBA00004285"/>
    </source>
</evidence>
<dbReference type="GO" id="GO:0016324">
    <property type="term" value="C:apical plasma membrane"/>
    <property type="evidence" value="ECO:0007669"/>
    <property type="project" value="UniProtKB-SubCell"/>
</dbReference>
<evidence type="ECO:0000256" key="19">
    <source>
        <dbReference type="ARBA" id="ARBA00023034"/>
    </source>
</evidence>
<comment type="caution">
    <text evidence="33">The sequence shown here is derived from an EMBL/GenBank/DDBJ whole genome shotgun (WGS) entry which is preliminary data.</text>
</comment>
<evidence type="ECO:0000256" key="24">
    <source>
        <dbReference type="ARBA" id="ARBA00023170"/>
    </source>
</evidence>
<keyword evidence="23 32" id="KW-1015">Disulfide bond</keyword>
<dbReference type="GO" id="GO:0034383">
    <property type="term" value="P:low-density lipoprotein particle clearance"/>
    <property type="evidence" value="ECO:0007669"/>
    <property type="project" value="TreeGrafter"/>
</dbReference>
<comment type="catalytic activity">
    <reaction evidence="3">
        <text>hexadecanoate(out) = hexadecanoate(in)</text>
        <dbReference type="Rhea" id="RHEA:45256"/>
        <dbReference type="ChEBI" id="CHEBI:7896"/>
    </reaction>
    <physiologicalReaction direction="left-to-right" evidence="3">
        <dbReference type="Rhea" id="RHEA:45257"/>
    </physiologicalReaction>
</comment>
<gene>
    <name evidence="33" type="ORF">GDO81_010064</name>
</gene>
<protein>
    <recommendedName>
        <fullName evidence="11">Platelet glycoprotein 4</fullName>
    </recommendedName>
    <alternativeName>
        <fullName evidence="31">Glycoprotein IIIb</fullName>
    </alternativeName>
    <alternativeName>
        <fullName evidence="29">PAS IV</fullName>
    </alternativeName>
    <alternativeName>
        <fullName evidence="30">PAS-4</fullName>
    </alternativeName>
    <alternativeName>
        <fullName evidence="28">Platelet glycoprotein IV</fullName>
    </alternativeName>
</protein>
<evidence type="ECO:0000256" key="5">
    <source>
        <dbReference type="ARBA" id="ARBA00001892"/>
    </source>
</evidence>
<organism evidence="33 34">
    <name type="scientific">Engystomops pustulosus</name>
    <name type="common">Tungara frog</name>
    <name type="synonym">Physalaemus pustulosus</name>
    <dbReference type="NCBI Taxonomy" id="76066"/>
    <lineage>
        <taxon>Eukaryota</taxon>
        <taxon>Metazoa</taxon>
        <taxon>Chordata</taxon>
        <taxon>Craniata</taxon>
        <taxon>Vertebrata</taxon>
        <taxon>Euteleostomi</taxon>
        <taxon>Amphibia</taxon>
        <taxon>Batrachia</taxon>
        <taxon>Anura</taxon>
        <taxon>Neobatrachia</taxon>
        <taxon>Hyloidea</taxon>
        <taxon>Leptodactylidae</taxon>
        <taxon>Leiuperinae</taxon>
        <taxon>Engystomops</taxon>
    </lineage>
</organism>
<evidence type="ECO:0000256" key="17">
    <source>
        <dbReference type="ARBA" id="ARBA00022889"/>
    </source>
</evidence>
<evidence type="ECO:0000256" key="32">
    <source>
        <dbReference type="PIRSR" id="PIRSR605428-52"/>
    </source>
</evidence>
<dbReference type="GO" id="GO:0005794">
    <property type="term" value="C:Golgi apparatus"/>
    <property type="evidence" value="ECO:0007669"/>
    <property type="project" value="UniProtKB-SubCell"/>
</dbReference>
<dbReference type="GO" id="GO:0150094">
    <property type="term" value="P:amyloid-beta clearance by cellular catabolic process"/>
    <property type="evidence" value="ECO:0007669"/>
    <property type="project" value="TreeGrafter"/>
</dbReference>
<evidence type="ECO:0000256" key="1">
    <source>
        <dbReference type="ARBA" id="ARBA00000542"/>
    </source>
</evidence>
<keyword evidence="22" id="KW-0564">Palmitate</keyword>
<keyword evidence="16" id="KW-0832">Ubl conjugation</keyword>
<evidence type="ECO:0000313" key="34">
    <source>
        <dbReference type="Proteomes" id="UP000824782"/>
    </source>
</evidence>
<evidence type="ECO:0000256" key="28">
    <source>
        <dbReference type="ARBA" id="ARBA00029966"/>
    </source>
</evidence>
<evidence type="ECO:0000256" key="23">
    <source>
        <dbReference type="ARBA" id="ARBA00023157"/>
    </source>
</evidence>
<evidence type="ECO:0000313" key="33">
    <source>
        <dbReference type="EMBL" id="KAG8577089.1"/>
    </source>
</evidence>
<dbReference type="GO" id="GO:0005041">
    <property type="term" value="F:low-density lipoprotein particle receptor activity"/>
    <property type="evidence" value="ECO:0007669"/>
    <property type="project" value="TreeGrafter"/>
</dbReference>
<evidence type="ECO:0000256" key="21">
    <source>
        <dbReference type="ARBA" id="ARBA00023136"/>
    </source>
</evidence>
<evidence type="ECO:0000256" key="6">
    <source>
        <dbReference type="ARBA" id="ARBA00004221"/>
    </source>
</evidence>
<keyword evidence="21" id="KW-0472">Membrane</keyword>
<evidence type="ECO:0000256" key="27">
    <source>
        <dbReference type="ARBA" id="ARBA00023949"/>
    </source>
</evidence>
<evidence type="ECO:0000256" key="8">
    <source>
        <dbReference type="ARBA" id="ARBA00004555"/>
    </source>
</evidence>
<comment type="catalytic activity">
    <reaction evidence="4">
        <text>tetradecanoate(out) = tetradecanoate(in)</text>
        <dbReference type="Rhea" id="RHEA:45252"/>
        <dbReference type="ChEBI" id="CHEBI:30807"/>
    </reaction>
    <physiologicalReaction direction="left-to-right" evidence="4">
        <dbReference type="Rhea" id="RHEA:45253"/>
    </physiologicalReaction>
</comment>
<evidence type="ECO:0000256" key="15">
    <source>
        <dbReference type="ARBA" id="ARBA00022692"/>
    </source>
</evidence>
<evidence type="ECO:0000256" key="3">
    <source>
        <dbReference type="ARBA" id="ARBA00000934"/>
    </source>
</evidence>
<evidence type="ECO:0000256" key="11">
    <source>
        <dbReference type="ARBA" id="ARBA00020772"/>
    </source>
</evidence>
<evidence type="ECO:0000256" key="29">
    <source>
        <dbReference type="ARBA" id="ARBA00031821"/>
    </source>
</evidence>
<keyword evidence="14" id="KW-1017">Isopeptide bond</keyword>
<evidence type="ECO:0000256" key="22">
    <source>
        <dbReference type="ARBA" id="ARBA00023139"/>
    </source>
</evidence>
<dbReference type="Proteomes" id="UP000824782">
    <property type="component" value="Unassembled WGS sequence"/>
</dbReference>
<comment type="catalytic activity">
    <reaction evidence="27">
        <text>tetracosanoate(out) = tetracosanoate(in)</text>
        <dbReference type="Rhea" id="RHEA:45260"/>
        <dbReference type="ChEBI" id="CHEBI:31014"/>
    </reaction>
    <physiologicalReaction direction="left-to-right" evidence="27">
        <dbReference type="Rhea" id="RHEA:45261"/>
    </physiologicalReaction>
</comment>
<keyword evidence="20" id="KW-0445">Lipid transport</keyword>
<evidence type="ECO:0000256" key="2">
    <source>
        <dbReference type="ARBA" id="ARBA00000626"/>
    </source>
</evidence>
<name>A0AAV7BWP4_ENGPU</name>
<comment type="similarity">
    <text evidence="10">Belongs to the CD36 family.</text>
</comment>
<keyword evidence="24" id="KW-0675">Receptor</keyword>
<dbReference type="GO" id="GO:0030169">
    <property type="term" value="F:low-density lipoprotein particle binding"/>
    <property type="evidence" value="ECO:0007669"/>
    <property type="project" value="TreeGrafter"/>
</dbReference>
<dbReference type="Pfam" id="PF01130">
    <property type="entry name" value="CD36"/>
    <property type="match status" value="1"/>
</dbReference>
<evidence type="ECO:0000256" key="16">
    <source>
        <dbReference type="ARBA" id="ARBA00022843"/>
    </source>
</evidence>
<keyword evidence="25" id="KW-0325">Glycoprotein</keyword>
<keyword evidence="18" id="KW-1133">Transmembrane helix</keyword>
<dbReference type="PANTHER" id="PTHR11923:SF12">
    <property type="entry name" value="PLATELET GLYCOPROTEIN 4"/>
    <property type="match status" value="1"/>
</dbReference>
<dbReference type="GO" id="GO:0007155">
    <property type="term" value="P:cell adhesion"/>
    <property type="evidence" value="ECO:0007669"/>
    <property type="project" value="UniProtKB-KW"/>
</dbReference>
<dbReference type="InterPro" id="IPR005428">
    <property type="entry name" value="CD36/SCARB1/SNMP1"/>
</dbReference>
<proteinExistence type="inferred from homology"/>
<comment type="subcellular location">
    <subcellularLocation>
        <location evidence="6">Apical cell membrane</location>
    </subcellularLocation>
    <subcellularLocation>
        <location evidence="9">Cell membrane</location>
        <topology evidence="9">Multi-pass membrane protein</topology>
    </subcellularLocation>
    <subcellularLocation>
        <location evidence="8">Golgi apparatus</location>
    </subcellularLocation>
    <subcellularLocation>
        <location evidence="7">Membrane raft</location>
    </subcellularLocation>
</comment>
<dbReference type="GO" id="GO:0044539">
    <property type="term" value="P:long-chain fatty acid import into cell"/>
    <property type="evidence" value="ECO:0007669"/>
    <property type="project" value="TreeGrafter"/>
</dbReference>
<evidence type="ECO:0000256" key="10">
    <source>
        <dbReference type="ARBA" id="ARBA00010532"/>
    </source>
</evidence>
<evidence type="ECO:0000256" key="18">
    <source>
        <dbReference type="ARBA" id="ARBA00022989"/>
    </source>
</evidence>
<dbReference type="GO" id="GO:0005044">
    <property type="term" value="F:scavenger receptor activity"/>
    <property type="evidence" value="ECO:0007669"/>
    <property type="project" value="TreeGrafter"/>
</dbReference>
<comment type="catalytic activity">
    <reaction evidence="5">
        <text>butanoate(out) = butanoate(in)</text>
        <dbReference type="Rhea" id="RHEA:45248"/>
        <dbReference type="ChEBI" id="CHEBI:17968"/>
    </reaction>
    <physiologicalReaction direction="left-to-right" evidence="5">
        <dbReference type="Rhea" id="RHEA:45249"/>
    </physiologicalReaction>
</comment>
<accession>A0AAV7BWP4</accession>
<dbReference type="PRINTS" id="PR01610">
    <property type="entry name" value="CD36ANTIGEN"/>
</dbReference>
<evidence type="ECO:0000256" key="4">
    <source>
        <dbReference type="ARBA" id="ARBA00000996"/>
    </source>
</evidence>
<evidence type="ECO:0000256" key="13">
    <source>
        <dbReference type="ARBA" id="ARBA00022475"/>
    </source>
</evidence>
<keyword evidence="13" id="KW-1003">Cell membrane</keyword>
<dbReference type="GO" id="GO:0006898">
    <property type="term" value="P:receptor-mediated endocytosis"/>
    <property type="evidence" value="ECO:0007669"/>
    <property type="project" value="TreeGrafter"/>
</dbReference>
<dbReference type="GO" id="GO:0009986">
    <property type="term" value="C:cell surface"/>
    <property type="evidence" value="ECO:0007669"/>
    <property type="project" value="TreeGrafter"/>
</dbReference>
<feature type="disulfide bond" evidence="32">
    <location>
        <begin position="149"/>
        <end position="210"/>
    </location>
</feature>
<evidence type="ECO:0000256" key="9">
    <source>
        <dbReference type="ARBA" id="ARBA00004651"/>
    </source>
</evidence>
<sequence>MSIGSDDDEYTVLNLAVAAAPGIISEMFLGIVDSAIKQSNSSLFQKRSVREVLWGYRDPFLEAIPNFIISDKTTGVFYPYNGTADGPYVVFNGKDFIQKVALITRYKRQSTLSYWSDDYCDMINGTDAASFPPSVDKNLRLYFFSSEICRSIYGEFEKEYKLRGIKLYRFVVPKLALASPLENPDNHCFCTDLLISRNCTGSGVLDLRACQGGKPIFLSMPHFLYASDFILDSLDGLSPNIEEHQTFVDVEPITGFTMHFAKRLQVNVYFNRTDKIEVLSKLQSEFMFPVVWLNEVGI</sequence>
<dbReference type="PANTHER" id="PTHR11923">
    <property type="entry name" value="SCAVENGER RECEPTOR CLASS B TYPE-1 SR-B1"/>
    <property type="match status" value="1"/>
</dbReference>
<keyword evidence="34" id="KW-1185">Reference proteome</keyword>
<dbReference type="GO" id="GO:0019915">
    <property type="term" value="P:lipid storage"/>
    <property type="evidence" value="ECO:0007669"/>
    <property type="project" value="TreeGrafter"/>
</dbReference>
<comment type="catalytic activity">
    <reaction evidence="2">
        <text>(9Z)-octadecenoate(out) = (9Z)-octadecenoate(in)</text>
        <dbReference type="Rhea" id="RHEA:33655"/>
        <dbReference type="ChEBI" id="CHEBI:30823"/>
    </reaction>
    <physiologicalReaction direction="left-to-right" evidence="2">
        <dbReference type="Rhea" id="RHEA:33656"/>
    </physiologicalReaction>
</comment>
<evidence type="ECO:0000256" key="26">
    <source>
        <dbReference type="ARBA" id="ARBA00023288"/>
    </source>
</evidence>
<evidence type="ECO:0000256" key="12">
    <source>
        <dbReference type="ARBA" id="ARBA00022448"/>
    </source>
</evidence>
<feature type="disulfide bond" evidence="32">
    <location>
        <begin position="190"/>
        <end position="199"/>
    </location>
</feature>
<reference evidence="33" key="1">
    <citation type="thesis" date="2020" institute="ProQuest LLC" country="789 East Eisenhower Parkway, Ann Arbor, MI, USA">
        <title>Comparative Genomics and Chromosome Evolution.</title>
        <authorList>
            <person name="Mudd A.B."/>
        </authorList>
    </citation>
    <scope>NUCLEOTIDE SEQUENCE</scope>
    <source>
        <strain evidence="33">237g6f4</strain>
        <tissue evidence="33">Blood</tissue>
    </source>
</reference>
<keyword evidence="19" id="KW-0333">Golgi apparatus</keyword>
<dbReference type="PRINTS" id="PR01609">
    <property type="entry name" value="CD36FAMILY"/>
</dbReference>